<feature type="signal peptide" evidence="9">
    <location>
        <begin position="1"/>
        <end position="28"/>
    </location>
</feature>
<organism evidence="11 12">
    <name type="scientific">Ruminococcus callidus ATCC 27760</name>
    <dbReference type="NCBI Taxonomy" id="411473"/>
    <lineage>
        <taxon>Bacteria</taxon>
        <taxon>Bacillati</taxon>
        <taxon>Bacillota</taxon>
        <taxon>Clostridia</taxon>
        <taxon>Eubacteriales</taxon>
        <taxon>Oscillospiraceae</taxon>
        <taxon>Ruminococcus</taxon>
    </lineage>
</organism>
<dbReference type="eggNOG" id="COG0226">
    <property type="taxonomic scope" value="Bacteria"/>
</dbReference>
<keyword evidence="7" id="KW-0564">Palmitate</keyword>
<comment type="subcellular location">
    <subcellularLocation>
        <location evidence="2">Cell membrane</location>
        <topology evidence="2">Lipid-anchor</topology>
    </subcellularLocation>
</comment>
<feature type="domain" description="PBP" evidence="10">
    <location>
        <begin position="171"/>
        <end position="284"/>
    </location>
</feature>
<keyword evidence="5" id="KW-0813">Transport</keyword>
<sequence>MELCVMKKMTKIAAAVAALGMMASSLTGCGGGASGAISVITREDGSGTRGAFTELCGIMEDDKDNTVSSAEVTNSTAVMLTTVAGNAASIGYVSVGSLDDSVKALEVDGVAPSVDTVADGSYSISRPFNIVTKDGEELSDAAQDFFNYIMSTDAADVISKEGYVAQGTESYTSNGAKGSVVVAGSSSVTPVMTKLKEAYADVNPDVTVDVQQSDSTTGVTSTQEGVCDIGMASRELKDTETGVKSTVLAMDGIAVIVNKDNSLDAITKDQIKQIYTGEITEWSALTEQ</sequence>
<comment type="caution">
    <text evidence="11">The sequence shown here is derived from an EMBL/GenBank/DDBJ whole genome shotgun (WGS) entry which is preliminary data.</text>
</comment>
<dbReference type="Gene3D" id="3.40.190.10">
    <property type="entry name" value="Periplasmic binding protein-like II"/>
    <property type="match status" value="4"/>
</dbReference>
<dbReference type="HOGENOM" id="CLU_073531_0_0_9"/>
<evidence type="ECO:0000256" key="5">
    <source>
        <dbReference type="ARBA" id="ARBA00022592"/>
    </source>
</evidence>
<evidence type="ECO:0000256" key="2">
    <source>
        <dbReference type="ARBA" id="ARBA00004193"/>
    </source>
</evidence>
<keyword evidence="5" id="KW-0592">Phosphate transport</keyword>
<dbReference type="STRING" id="411473.RUMCAL_00874"/>
<evidence type="ECO:0000256" key="8">
    <source>
        <dbReference type="ARBA" id="ARBA00023288"/>
    </source>
</evidence>
<feature type="chain" id="PRO_5039505160" evidence="9">
    <location>
        <begin position="29"/>
        <end position="288"/>
    </location>
</feature>
<evidence type="ECO:0000313" key="12">
    <source>
        <dbReference type="Proteomes" id="UP000016662"/>
    </source>
</evidence>
<dbReference type="SUPFAM" id="SSF53850">
    <property type="entry name" value="Periplasmic binding protein-like II"/>
    <property type="match status" value="2"/>
</dbReference>
<dbReference type="Proteomes" id="UP000016662">
    <property type="component" value="Unassembled WGS sequence"/>
</dbReference>
<evidence type="ECO:0000256" key="7">
    <source>
        <dbReference type="ARBA" id="ARBA00023139"/>
    </source>
</evidence>
<dbReference type="PROSITE" id="PS51257">
    <property type="entry name" value="PROKAR_LIPOPROTEIN"/>
    <property type="match status" value="1"/>
</dbReference>
<comment type="function">
    <text evidence="1">Part of the ABC transporter complex PstSACB involved in phosphate import.</text>
</comment>
<proteinExistence type="inferred from homology"/>
<accession>U2MBS4</accession>
<keyword evidence="12" id="KW-1185">Reference proteome</keyword>
<comment type="similarity">
    <text evidence="3">Belongs to the PstS family.</text>
</comment>
<evidence type="ECO:0000313" key="11">
    <source>
        <dbReference type="EMBL" id="ERJ96753.1"/>
    </source>
</evidence>
<name>U2MBS4_9FIRM</name>
<protein>
    <submittedName>
        <fullName evidence="11">Phosphate-binding protein PstS 2 family protein</fullName>
    </submittedName>
</protein>
<evidence type="ECO:0000256" key="1">
    <source>
        <dbReference type="ARBA" id="ARBA00002841"/>
    </source>
</evidence>
<dbReference type="InterPro" id="IPR024370">
    <property type="entry name" value="PBP_domain"/>
</dbReference>
<evidence type="ECO:0000256" key="9">
    <source>
        <dbReference type="SAM" id="SignalP"/>
    </source>
</evidence>
<reference evidence="11 12" key="1">
    <citation type="submission" date="2013-07" db="EMBL/GenBank/DDBJ databases">
        <authorList>
            <person name="Weinstock G."/>
            <person name="Sodergren E."/>
            <person name="Wylie T."/>
            <person name="Fulton L."/>
            <person name="Fulton R."/>
            <person name="Fronick C."/>
            <person name="O'Laughlin M."/>
            <person name="Godfrey J."/>
            <person name="Miner T."/>
            <person name="Herter B."/>
            <person name="Appelbaum E."/>
            <person name="Cordes M."/>
            <person name="Lek S."/>
            <person name="Wollam A."/>
            <person name="Pepin K.H."/>
            <person name="Palsikar V.B."/>
            <person name="Mitreva M."/>
            <person name="Wilson R.K."/>
        </authorList>
    </citation>
    <scope>NUCLEOTIDE SEQUENCE [LARGE SCALE GENOMIC DNA]</scope>
    <source>
        <strain evidence="11 12">ATCC 27760</strain>
    </source>
</reference>
<dbReference type="PANTHER" id="PTHR30570">
    <property type="entry name" value="PERIPLASMIC PHOSPHATE BINDING COMPONENT OF PHOSPHATE ABC TRANSPORTER"/>
    <property type="match status" value="1"/>
</dbReference>
<keyword evidence="8" id="KW-0449">Lipoprotein</keyword>
<dbReference type="PANTHER" id="PTHR30570:SF1">
    <property type="entry name" value="PHOSPHATE-BINDING PROTEIN PSTS"/>
    <property type="match status" value="1"/>
</dbReference>
<feature type="domain" description="PBP" evidence="10">
    <location>
        <begin position="30"/>
        <end position="151"/>
    </location>
</feature>
<dbReference type="Pfam" id="PF12849">
    <property type="entry name" value="PBP_like_2"/>
    <property type="match status" value="2"/>
</dbReference>
<dbReference type="GO" id="GO:0006817">
    <property type="term" value="P:phosphate ion transport"/>
    <property type="evidence" value="ECO:0007669"/>
    <property type="project" value="UniProtKB-KW"/>
</dbReference>
<dbReference type="PATRIC" id="fig|411473.3.peg.717"/>
<evidence type="ECO:0000259" key="10">
    <source>
        <dbReference type="Pfam" id="PF12849"/>
    </source>
</evidence>
<comment type="subunit">
    <text evidence="4">The complex is composed of two ATP-binding proteins (PstB), two transmembrane proteins (PstC and PstA) and a solute-binding protein (PstS).</text>
</comment>
<dbReference type="InterPro" id="IPR050811">
    <property type="entry name" value="Phosphate_ABC_transporter"/>
</dbReference>
<evidence type="ECO:0000256" key="3">
    <source>
        <dbReference type="ARBA" id="ARBA00008725"/>
    </source>
</evidence>
<dbReference type="GO" id="GO:0005886">
    <property type="term" value="C:plasma membrane"/>
    <property type="evidence" value="ECO:0007669"/>
    <property type="project" value="UniProtKB-SubCell"/>
</dbReference>
<evidence type="ECO:0000256" key="6">
    <source>
        <dbReference type="ARBA" id="ARBA00022729"/>
    </source>
</evidence>
<dbReference type="EMBL" id="AWVF01000098">
    <property type="protein sequence ID" value="ERJ96753.1"/>
    <property type="molecule type" value="Genomic_DNA"/>
</dbReference>
<evidence type="ECO:0000256" key="4">
    <source>
        <dbReference type="ARBA" id="ARBA00011529"/>
    </source>
</evidence>
<dbReference type="AlphaFoldDB" id="U2MBS4"/>
<keyword evidence="6 9" id="KW-0732">Signal</keyword>
<gene>
    <name evidence="11" type="ORF">RUMCAL_00874</name>
</gene>